<dbReference type="RefSeq" id="WP_111468116.1">
    <property type="nucleotide sequence ID" value="NZ_QLIX01000001.1"/>
</dbReference>
<evidence type="ECO:0000313" key="6">
    <source>
        <dbReference type="EMBL" id="RAI61002.1"/>
    </source>
</evidence>
<name>A0A327MFG1_9PROT</name>
<organism evidence="6 7">
    <name type="scientific">Roseicella frigidaeris</name>
    <dbReference type="NCBI Taxonomy" id="2230885"/>
    <lineage>
        <taxon>Bacteria</taxon>
        <taxon>Pseudomonadati</taxon>
        <taxon>Pseudomonadota</taxon>
        <taxon>Alphaproteobacteria</taxon>
        <taxon>Acetobacterales</taxon>
        <taxon>Roseomonadaceae</taxon>
        <taxon>Roseicella</taxon>
    </lineage>
</organism>
<dbReference type="InterPro" id="IPR007667">
    <property type="entry name" value="Hypoxia_induced_domain"/>
</dbReference>
<proteinExistence type="predicted"/>
<reference evidence="7" key="1">
    <citation type="submission" date="2018-06" db="EMBL/GenBank/DDBJ databases">
        <authorList>
            <person name="Khan S.A."/>
        </authorList>
    </citation>
    <scope>NUCLEOTIDE SEQUENCE [LARGE SCALE GENOMIC DNA]</scope>
    <source>
        <strain evidence="7">DB-1506</strain>
    </source>
</reference>
<comment type="caution">
    <text evidence="6">The sequence shown here is derived from an EMBL/GenBank/DDBJ whole genome shotgun (WGS) entry which is preliminary data.</text>
</comment>
<dbReference type="Pfam" id="PF04588">
    <property type="entry name" value="HIG_1_N"/>
    <property type="match status" value="1"/>
</dbReference>
<gene>
    <name evidence="6" type="ORF">DOO78_02425</name>
</gene>
<dbReference type="PROSITE" id="PS51503">
    <property type="entry name" value="HIG1"/>
    <property type="match status" value="1"/>
</dbReference>
<evidence type="ECO:0000256" key="4">
    <source>
        <dbReference type="SAM" id="Phobius"/>
    </source>
</evidence>
<evidence type="ECO:0000259" key="5">
    <source>
        <dbReference type="PROSITE" id="PS51503"/>
    </source>
</evidence>
<keyword evidence="1 4" id="KW-0812">Transmembrane</keyword>
<keyword evidence="7" id="KW-1185">Reference proteome</keyword>
<feature type="transmembrane region" description="Helical" evidence="4">
    <location>
        <begin position="40"/>
        <end position="61"/>
    </location>
</feature>
<dbReference type="AlphaFoldDB" id="A0A327MFG1"/>
<accession>A0A327MFG1</accession>
<keyword evidence="2 4" id="KW-1133">Transmembrane helix</keyword>
<dbReference type="EMBL" id="QLIX01000001">
    <property type="protein sequence ID" value="RAI61002.1"/>
    <property type="molecule type" value="Genomic_DNA"/>
</dbReference>
<feature type="domain" description="HIG1" evidence="5">
    <location>
        <begin position="1"/>
        <end position="64"/>
    </location>
</feature>
<evidence type="ECO:0000256" key="3">
    <source>
        <dbReference type="ARBA" id="ARBA00023136"/>
    </source>
</evidence>
<dbReference type="Proteomes" id="UP000249065">
    <property type="component" value="Unassembled WGS sequence"/>
</dbReference>
<dbReference type="Gene3D" id="6.10.140.1320">
    <property type="match status" value="1"/>
</dbReference>
<dbReference type="OrthoDB" id="7284889at2"/>
<evidence type="ECO:0000313" key="7">
    <source>
        <dbReference type="Proteomes" id="UP000249065"/>
    </source>
</evidence>
<feature type="transmembrane region" description="Helical" evidence="4">
    <location>
        <begin position="6"/>
        <end position="28"/>
    </location>
</feature>
<evidence type="ECO:0000256" key="2">
    <source>
        <dbReference type="ARBA" id="ARBA00022989"/>
    </source>
</evidence>
<sequence length="64" mass="6941">MKTLLTILTGIGMLATLGVMLAGMLGLTRTDGNASRSNMLMRWRVILQGITLALFALLLLVSRH</sequence>
<keyword evidence="3 4" id="KW-0472">Membrane</keyword>
<protein>
    <submittedName>
        <fullName evidence="6">Twin transmembrane helix small protein</fullName>
    </submittedName>
</protein>
<evidence type="ECO:0000256" key="1">
    <source>
        <dbReference type="ARBA" id="ARBA00022692"/>
    </source>
</evidence>